<dbReference type="PANTHER" id="PTHR11060">
    <property type="entry name" value="PROTEIN MEMO1"/>
    <property type="match status" value="1"/>
</dbReference>
<dbReference type="Proteomes" id="UP000682739">
    <property type="component" value="Chromosome"/>
</dbReference>
<evidence type="ECO:0000313" key="2">
    <source>
        <dbReference type="EMBL" id="QTH63410.1"/>
    </source>
</evidence>
<comment type="similarity">
    <text evidence="1">Belongs to the MEMO1 family.</text>
</comment>
<dbReference type="PANTHER" id="PTHR11060:SF0">
    <property type="entry name" value="PROTEIN MEMO1"/>
    <property type="match status" value="1"/>
</dbReference>
<gene>
    <name evidence="2" type="primary">amrB</name>
    <name evidence="2" type="ORF">J1N51_11805</name>
</gene>
<name>A0A975DA45_9GAMM</name>
<dbReference type="EMBL" id="CP072110">
    <property type="protein sequence ID" value="QTH63410.1"/>
    <property type="molecule type" value="Genomic_DNA"/>
</dbReference>
<sequence>MIIRPSIAAGFLYPMDADDLVIDVTQRLLALPTVESKPFGLVVPHGSFESTGDVSAAAFRHLAKLGPSVSDVIILGAAHDGVTGAVLPISQQFKTPLGNVDVNTRHVRSLSLLPFVHRNDRIHLKALNIEVQLPFLQTCLLDFAMLPVLIGAMNEIDMRTLLLSLPIKENTLLIVSVDVSADIDRCANPQEAFLLNHIEAFLAKQDLQFELAFNPADQSSKVHLNDGAQKQQPNTYKSYIIR</sequence>
<dbReference type="NCBIfam" id="TIGR04336">
    <property type="entry name" value="AmmeMemoSam_B"/>
    <property type="match status" value="1"/>
</dbReference>
<reference evidence="2" key="1">
    <citation type="submission" date="2021-03" db="EMBL/GenBank/DDBJ databases">
        <title>Description of Psychrosphaera ytuae sp. nov. isolated from deep sea sediment of South China Sea.</title>
        <authorList>
            <person name="Zhang J."/>
            <person name="Xu X.-D."/>
        </authorList>
    </citation>
    <scope>NUCLEOTIDE SEQUENCE</scope>
    <source>
        <strain evidence="2">MTZ26</strain>
    </source>
</reference>
<accession>A0A975DA45</accession>
<dbReference type="AlphaFoldDB" id="A0A975DA45"/>
<dbReference type="Gene3D" id="3.40.830.10">
    <property type="entry name" value="LigB-like"/>
    <property type="match status" value="1"/>
</dbReference>
<protein>
    <submittedName>
        <fullName evidence="2">AmmeMemoRadiSam system protein B</fullName>
    </submittedName>
</protein>
<dbReference type="KEGG" id="psym:J1N51_11805"/>
<dbReference type="Pfam" id="PF01875">
    <property type="entry name" value="Memo"/>
    <property type="match status" value="1"/>
</dbReference>
<dbReference type="RefSeq" id="WP_208831467.1">
    <property type="nucleotide sequence ID" value="NZ_CP072110.1"/>
</dbReference>
<keyword evidence="3" id="KW-1185">Reference proteome</keyword>
<proteinExistence type="inferred from homology"/>
<organism evidence="2 3">
    <name type="scientific">Psychrosphaera ytuae</name>
    <dbReference type="NCBI Taxonomy" id="2820710"/>
    <lineage>
        <taxon>Bacteria</taxon>
        <taxon>Pseudomonadati</taxon>
        <taxon>Pseudomonadota</taxon>
        <taxon>Gammaproteobacteria</taxon>
        <taxon>Alteromonadales</taxon>
        <taxon>Pseudoalteromonadaceae</taxon>
        <taxon>Psychrosphaera</taxon>
    </lineage>
</organism>
<dbReference type="InterPro" id="IPR002737">
    <property type="entry name" value="MEMO1_fam"/>
</dbReference>
<evidence type="ECO:0000256" key="1">
    <source>
        <dbReference type="ARBA" id="ARBA00006315"/>
    </source>
</evidence>
<evidence type="ECO:0000313" key="3">
    <source>
        <dbReference type="Proteomes" id="UP000682739"/>
    </source>
</evidence>